<feature type="region of interest" description="Disordered" evidence="1">
    <location>
        <begin position="392"/>
        <end position="438"/>
    </location>
</feature>
<feature type="domain" description="DUF1972" evidence="2">
    <location>
        <begin position="22"/>
        <end position="197"/>
    </location>
</feature>
<gene>
    <name evidence="3" type="ORF">VOI32_37650</name>
</gene>
<dbReference type="Pfam" id="PF09314">
    <property type="entry name" value="DUF1972"/>
    <property type="match status" value="1"/>
</dbReference>
<evidence type="ECO:0000256" key="1">
    <source>
        <dbReference type="SAM" id="MobiDB-lite"/>
    </source>
</evidence>
<dbReference type="InterPro" id="IPR015393">
    <property type="entry name" value="DUF1972"/>
</dbReference>
<organism evidence="3 4">
    <name type="scientific">Paraburkholderia caribensis</name>
    <dbReference type="NCBI Taxonomy" id="75105"/>
    <lineage>
        <taxon>Bacteria</taxon>
        <taxon>Pseudomonadati</taxon>
        <taxon>Pseudomonadota</taxon>
        <taxon>Betaproteobacteria</taxon>
        <taxon>Burkholderiales</taxon>
        <taxon>Burkholderiaceae</taxon>
        <taxon>Paraburkholderia</taxon>
    </lineage>
</organism>
<dbReference type="Proteomes" id="UP001462961">
    <property type="component" value="Unassembled WGS sequence"/>
</dbReference>
<evidence type="ECO:0000313" key="4">
    <source>
        <dbReference type="Proteomes" id="UP001462961"/>
    </source>
</evidence>
<proteinExistence type="predicted"/>
<feature type="compositionally biased region" description="Basic and acidic residues" evidence="1">
    <location>
        <begin position="403"/>
        <end position="412"/>
    </location>
</feature>
<dbReference type="RefSeq" id="WP_219914768.1">
    <property type="nucleotide sequence ID" value="NZ_JAYLVJ010000082.1"/>
</dbReference>
<dbReference type="Gene3D" id="3.40.50.2000">
    <property type="entry name" value="Glycogen Phosphorylase B"/>
    <property type="match status" value="2"/>
</dbReference>
<sequence>MKRYPIFHGQRINQDPGNMPVKQISILGTRGIPASHGGFETFAERLALYLVQRDWQVTVYCQGEIGQTETVENTWRGVRRMVIPVRRAGALGTMEFDWKSVKDAAQRRPALVLTLGYNTAVFCTYLRWHGITNLINMDGLEWRREKWKFHERVWLWLNERIGCWTGNHLIADHPAIAAHLATRVKRTKITTIPYGADAVGQAERGPLKALGLQNTLYGLVVARPEPENSVLDIVTAFSRRVRYAKLVVLGKYDAEAHDYHRQVLGAASEEVVFPGAIYDQAVLRALRRHAHFYAHGHRVGGTNPSLVEALGAGNAIIAHDNVFNRWVAGPEARFFATEADCDMHISALLGDPATARAMGVASTQRFESAFRWDSVLAQYEALFDRHLGGGTRKPMEVLTRPSPDLHEGRRTLDVGTQTHSAASDLNGVRRSSELEREV</sequence>
<evidence type="ECO:0000313" key="3">
    <source>
        <dbReference type="EMBL" id="MEO1759590.1"/>
    </source>
</evidence>
<name>A0ABV0EBY8_9BURK</name>
<accession>A0ABV0EBY8</accession>
<dbReference type="EMBL" id="JAYLVJ010000082">
    <property type="protein sequence ID" value="MEO1759590.1"/>
    <property type="molecule type" value="Genomic_DNA"/>
</dbReference>
<reference evidence="3 4" key="1">
    <citation type="submission" date="2024-01" db="EMBL/GenBank/DDBJ databases">
        <title>The diversity of rhizobia nodulating Mimosa spp. in eleven states of Brazil covering several biomes is determined by host plant, location, and edaphic factors.</title>
        <authorList>
            <person name="Rouws L."/>
            <person name="Barauna A."/>
            <person name="Beukes C."/>
            <person name="De Faria S.M."/>
            <person name="Gross E."/>
            <person name="Dos Reis Junior F.B."/>
            <person name="Simon M."/>
            <person name="Maluk M."/>
            <person name="Odee D.W."/>
            <person name="Kenicer G."/>
            <person name="Young J.P.W."/>
            <person name="Reis V.M."/>
            <person name="Zilli J."/>
            <person name="James E.K."/>
        </authorList>
    </citation>
    <scope>NUCLEOTIDE SEQUENCE [LARGE SCALE GENOMIC DNA]</scope>
    <source>
        <strain evidence="3 4">JHI1651</strain>
    </source>
</reference>
<feature type="compositionally biased region" description="Polar residues" evidence="1">
    <location>
        <begin position="414"/>
        <end position="423"/>
    </location>
</feature>
<keyword evidence="4" id="KW-1185">Reference proteome</keyword>
<evidence type="ECO:0000259" key="2">
    <source>
        <dbReference type="Pfam" id="PF09314"/>
    </source>
</evidence>
<dbReference type="SUPFAM" id="SSF53756">
    <property type="entry name" value="UDP-Glycosyltransferase/glycogen phosphorylase"/>
    <property type="match status" value="1"/>
</dbReference>
<protein>
    <submittedName>
        <fullName evidence="3">DUF1972 domain-containing protein</fullName>
    </submittedName>
</protein>
<comment type="caution">
    <text evidence="3">The sequence shown here is derived from an EMBL/GenBank/DDBJ whole genome shotgun (WGS) entry which is preliminary data.</text>
</comment>
<dbReference type="PANTHER" id="PTHR12526">
    <property type="entry name" value="GLYCOSYLTRANSFERASE"/>
    <property type="match status" value="1"/>
</dbReference>